<gene>
    <name evidence="9" type="ORF">BBF96_13600</name>
</gene>
<feature type="transmembrane region" description="Helical" evidence="7">
    <location>
        <begin position="227"/>
        <end position="249"/>
    </location>
</feature>
<keyword evidence="3" id="KW-1003">Cell membrane</keyword>
<dbReference type="InterPro" id="IPR020846">
    <property type="entry name" value="MFS_dom"/>
</dbReference>
<protein>
    <recommendedName>
        <fullName evidence="8">Major facilitator superfamily (MFS) profile domain-containing protein</fullName>
    </recommendedName>
</protein>
<dbReference type="KEGG" id="aft:BBF96_13600"/>
<dbReference type="AlphaFoldDB" id="A0A3Q9HSF9"/>
<accession>A0A3Q9HSF9</accession>
<dbReference type="OrthoDB" id="9775268at2"/>
<evidence type="ECO:0000256" key="5">
    <source>
        <dbReference type="ARBA" id="ARBA00022989"/>
    </source>
</evidence>
<comment type="subcellular location">
    <subcellularLocation>
        <location evidence="1">Cell membrane</location>
        <topology evidence="1">Multi-pass membrane protein</topology>
    </subcellularLocation>
</comment>
<feature type="domain" description="Major facilitator superfamily (MFS) profile" evidence="8">
    <location>
        <begin position="12"/>
        <end position="402"/>
    </location>
</feature>
<feature type="transmembrane region" description="Helical" evidence="7">
    <location>
        <begin position="12"/>
        <end position="34"/>
    </location>
</feature>
<dbReference type="GO" id="GO:0022857">
    <property type="term" value="F:transmembrane transporter activity"/>
    <property type="evidence" value="ECO:0007669"/>
    <property type="project" value="InterPro"/>
</dbReference>
<reference evidence="9 10" key="1">
    <citation type="submission" date="2016-07" db="EMBL/GenBank/DDBJ databases">
        <title>Genome and transcriptome analysis of iron-reducing fermentative bacteria Anoxybacter fermentans.</title>
        <authorList>
            <person name="Zeng X."/>
            <person name="Shao Z."/>
        </authorList>
    </citation>
    <scope>NUCLEOTIDE SEQUENCE [LARGE SCALE GENOMIC DNA]</scope>
    <source>
        <strain evidence="9 10">DY22613</strain>
    </source>
</reference>
<dbReference type="Proteomes" id="UP000267250">
    <property type="component" value="Chromosome"/>
</dbReference>
<dbReference type="SUPFAM" id="SSF103473">
    <property type="entry name" value="MFS general substrate transporter"/>
    <property type="match status" value="1"/>
</dbReference>
<feature type="transmembrane region" description="Helical" evidence="7">
    <location>
        <begin position="261"/>
        <end position="282"/>
    </location>
</feature>
<evidence type="ECO:0000256" key="6">
    <source>
        <dbReference type="ARBA" id="ARBA00023136"/>
    </source>
</evidence>
<dbReference type="InterPro" id="IPR010290">
    <property type="entry name" value="TM_effector"/>
</dbReference>
<dbReference type="PROSITE" id="PS50850">
    <property type="entry name" value="MFS"/>
    <property type="match status" value="1"/>
</dbReference>
<evidence type="ECO:0000256" key="4">
    <source>
        <dbReference type="ARBA" id="ARBA00022692"/>
    </source>
</evidence>
<dbReference type="RefSeq" id="WP_127017688.1">
    <property type="nucleotide sequence ID" value="NZ_CP016379.1"/>
</dbReference>
<evidence type="ECO:0000256" key="1">
    <source>
        <dbReference type="ARBA" id="ARBA00004651"/>
    </source>
</evidence>
<feature type="transmembrane region" description="Helical" evidence="7">
    <location>
        <begin position="46"/>
        <end position="65"/>
    </location>
</feature>
<evidence type="ECO:0000256" key="2">
    <source>
        <dbReference type="ARBA" id="ARBA00022448"/>
    </source>
</evidence>
<dbReference type="CDD" id="cd06173">
    <property type="entry name" value="MFS_MefA_like"/>
    <property type="match status" value="1"/>
</dbReference>
<proteinExistence type="predicted"/>
<dbReference type="PANTHER" id="PTHR23513">
    <property type="entry name" value="INTEGRAL MEMBRANE EFFLUX PROTEIN-RELATED"/>
    <property type="match status" value="1"/>
</dbReference>
<keyword evidence="10" id="KW-1185">Reference proteome</keyword>
<dbReference type="EMBL" id="CP016379">
    <property type="protein sequence ID" value="AZR74333.1"/>
    <property type="molecule type" value="Genomic_DNA"/>
</dbReference>
<feature type="transmembrane region" description="Helical" evidence="7">
    <location>
        <begin position="349"/>
        <end position="371"/>
    </location>
</feature>
<dbReference type="GO" id="GO:0005886">
    <property type="term" value="C:plasma membrane"/>
    <property type="evidence" value="ECO:0007669"/>
    <property type="project" value="UniProtKB-SubCell"/>
</dbReference>
<feature type="transmembrane region" description="Helical" evidence="7">
    <location>
        <begin position="294"/>
        <end position="314"/>
    </location>
</feature>
<keyword evidence="4 7" id="KW-0812">Transmembrane</keyword>
<name>A0A3Q9HSF9_9FIRM</name>
<feature type="transmembrane region" description="Helical" evidence="7">
    <location>
        <begin position="320"/>
        <end position="337"/>
    </location>
</feature>
<feature type="transmembrane region" description="Helical" evidence="7">
    <location>
        <begin position="77"/>
        <end position="98"/>
    </location>
</feature>
<sequence length="415" mass="46111">MKKKHLLFRNKNFFLLWSGQLISNIGTIFYRIAYMWWITRASGSPLIVSQIVLLSILPGIFFGMIAGKFSDKFNQKWIIVITDLLQGLVILWITIVAFRRKLHLYHFYITAMLSSLLISFFRPAIFTAIPRLVAKEDLVVANSLHSLSKNFSNILGPALSGIIVATLGVEIAFLINALSFLISAFAELFIQMPESQRKHKEEKKNKSFIADIKESFVQVLNIPIARYGIIIFGMVNFLLTPLNLITFVAEKLNVGANGYGILQTSEGIGLMGISMILGTEFVKKRLKPGRMNVLAISLLAGSIIIVGLSNIFILTCLAQLLIGIAVGMAAILLNSSLQTHIDKECLGMFVGIRNMVMDFLMPLGLLLNGFFANLYSVNLILVVSGILMFSNLVWILKFNGAISKKESQNVDTIEA</sequence>
<feature type="transmembrane region" description="Helical" evidence="7">
    <location>
        <begin position="377"/>
        <end position="396"/>
    </location>
</feature>
<dbReference type="PRINTS" id="PR01988">
    <property type="entry name" value="EXPORTERBACE"/>
</dbReference>
<keyword evidence="5 7" id="KW-1133">Transmembrane helix</keyword>
<keyword evidence="2" id="KW-0813">Transport</keyword>
<organism evidence="9 10">
    <name type="scientific">Anoxybacter fermentans</name>
    <dbReference type="NCBI Taxonomy" id="1323375"/>
    <lineage>
        <taxon>Bacteria</taxon>
        <taxon>Bacillati</taxon>
        <taxon>Bacillota</taxon>
        <taxon>Clostridia</taxon>
        <taxon>Halanaerobiales</taxon>
        <taxon>Anoxybacter</taxon>
    </lineage>
</organism>
<feature type="transmembrane region" description="Helical" evidence="7">
    <location>
        <begin position="104"/>
        <end position="129"/>
    </location>
</feature>
<evidence type="ECO:0000256" key="7">
    <source>
        <dbReference type="SAM" id="Phobius"/>
    </source>
</evidence>
<dbReference type="PANTHER" id="PTHR23513:SF6">
    <property type="entry name" value="MAJOR FACILITATOR SUPERFAMILY ASSOCIATED DOMAIN-CONTAINING PROTEIN"/>
    <property type="match status" value="1"/>
</dbReference>
<evidence type="ECO:0000259" key="8">
    <source>
        <dbReference type="PROSITE" id="PS50850"/>
    </source>
</evidence>
<dbReference type="Pfam" id="PF05977">
    <property type="entry name" value="MFS_3"/>
    <property type="match status" value="1"/>
</dbReference>
<dbReference type="InterPro" id="IPR022324">
    <property type="entry name" value="Bacilysin_exporter_BacE_put"/>
</dbReference>
<evidence type="ECO:0000256" key="3">
    <source>
        <dbReference type="ARBA" id="ARBA00022475"/>
    </source>
</evidence>
<dbReference type="Gene3D" id="1.20.1250.20">
    <property type="entry name" value="MFS general substrate transporter like domains"/>
    <property type="match status" value="1"/>
</dbReference>
<dbReference type="InterPro" id="IPR036259">
    <property type="entry name" value="MFS_trans_sf"/>
</dbReference>
<evidence type="ECO:0000313" key="9">
    <source>
        <dbReference type="EMBL" id="AZR74333.1"/>
    </source>
</evidence>
<keyword evidence="6 7" id="KW-0472">Membrane</keyword>
<evidence type="ECO:0000313" key="10">
    <source>
        <dbReference type="Proteomes" id="UP000267250"/>
    </source>
</evidence>